<evidence type="ECO:0000313" key="2">
    <source>
        <dbReference type="Proteomes" id="UP001202289"/>
    </source>
</evidence>
<dbReference type="EMBL" id="JAMBOP010000012">
    <property type="protein sequence ID" value="MCM3736448.1"/>
    <property type="molecule type" value="Genomic_DNA"/>
</dbReference>
<reference evidence="1" key="1">
    <citation type="submission" date="2022-05" db="EMBL/GenBank/DDBJ databases">
        <title>Comparative Genomics of Spacecraft Associated Microbes.</title>
        <authorList>
            <person name="Tran M.T."/>
            <person name="Wright A."/>
            <person name="Seuylemezian A."/>
            <person name="Eisen J."/>
            <person name="Coil D."/>
        </authorList>
    </citation>
    <scope>NUCLEOTIDE SEQUENCE</scope>
    <source>
        <strain evidence="1">FAIRING 10M-2.2</strain>
    </source>
</reference>
<organism evidence="1 2">
    <name type="scientific">Bacillus cytotoxicus</name>
    <dbReference type="NCBI Taxonomy" id="580165"/>
    <lineage>
        <taxon>Bacteria</taxon>
        <taxon>Bacillati</taxon>
        <taxon>Bacillota</taxon>
        <taxon>Bacilli</taxon>
        <taxon>Bacillales</taxon>
        <taxon>Bacillaceae</taxon>
        <taxon>Bacillus</taxon>
        <taxon>Bacillus cereus group</taxon>
    </lineage>
</organism>
<keyword evidence="2" id="KW-1185">Reference proteome</keyword>
<sequence length="186" mass="20294">MATIIGLNNLSYSKLTKDDSSGSTYDAVKKIAGAINSGIKPKTSSETLYADDGPADTVSALGEVEVEFEAQDIPLFVQADILGHKLKNGVLIKNAADVAPYVALGFKSLKSNGKYRYVWLLKGRFELIEEKYETKGDKVKFQTPKIKGTFIKTESTGDWQYTGDEDETGWTAATGASWFTSVYKPA</sequence>
<name>A0ACC6A801_9BACI</name>
<comment type="caution">
    <text evidence="1">The sequence shown here is derived from an EMBL/GenBank/DDBJ whole genome shotgun (WGS) entry which is preliminary data.</text>
</comment>
<evidence type="ECO:0000313" key="1">
    <source>
        <dbReference type="EMBL" id="MCM3736448.1"/>
    </source>
</evidence>
<protein>
    <submittedName>
        <fullName evidence="1">Phage tail protein</fullName>
    </submittedName>
</protein>
<accession>A0ACC6A801</accession>
<dbReference type="Proteomes" id="UP001202289">
    <property type="component" value="Unassembled WGS sequence"/>
</dbReference>
<proteinExistence type="predicted"/>
<gene>
    <name evidence="1" type="ORF">M3215_11590</name>
</gene>